<dbReference type="EMBL" id="JAHQCR010000056">
    <property type="protein sequence ID" value="MBU9722631.1"/>
    <property type="molecule type" value="Genomic_DNA"/>
</dbReference>
<feature type="compositionally biased region" description="Acidic residues" evidence="1">
    <location>
        <begin position="38"/>
        <end position="61"/>
    </location>
</feature>
<evidence type="ECO:0000313" key="3">
    <source>
        <dbReference type="EMBL" id="MBU9722631.1"/>
    </source>
</evidence>
<gene>
    <name evidence="3" type="ORF">KS407_14440</name>
</gene>
<dbReference type="PROSITE" id="PS51257">
    <property type="entry name" value="PROKAR_LIPOPROTEIN"/>
    <property type="match status" value="1"/>
</dbReference>
<evidence type="ECO:0000313" key="4">
    <source>
        <dbReference type="Proteomes" id="UP000790580"/>
    </source>
</evidence>
<evidence type="ECO:0008006" key="5">
    <source>
        <dbReference type="Google" id="ProtNLM"/>
    </source>
</evidence>
<protein>
    <recommendedName>
        <fullName evidence="5">DNA primase</fullName>
    </recommendedName>
</protein>
<reference evidence="3 4" key="1">
    <citation type="submission" date="2021-06" db="EMBL/GenBank/DDBJ databases">
        <title>Bacillus sp. RD4P76, an endophyte from a halophyte.</title>
        <authorList>
            <person name="Sun J.-Q."/>
        </authorList>
    </citation>
    <scope>NUCLEOTIDE SEQUENCE [LARGE SCALE GENOMIC DNA]</scope>
    <source>
        <strain evidence="3 4">JCM 17098</strain>
    </source>
</reference>
<accession>A0ABS6JVQ2</accession>
<organism evidence="3 4">
    <name type="scientific">Evansella alkalicola</name>
    <dbReference type="NCBI Taxonomy" id="745819"/>
    <lineage>
        <taxon>Bacteria</taxon>
        <taxon>Bacillati</taxon>
        <taxon>Bacillota</taxon>
        <taxon>Bacilli</taxon>
        <taxon>Bacillales</taxon>
        <taxon>Bacillaceae</taxon>
        <taxon>Evansella</taxon>
    </lineage>
</organism>
<sequence>MKKKLLLTIMSGLLAVGFVTACADVEEDPVDPGLEGDPGMEDDLGEDPGMEDDLDVDGDLD</sequence>
<dbReference type="RefSeq" id="WP_088077020.1">
    <property type="nucleotide sequence ID" value="NZ_JAHQCR010000056.1"/>
</dbReference>
<evidence type="ECO:0000256" key="2">
    <source>
        <dbReference type="SAM" id="SignalP"/>
    </source>
</evidence>
<keyword evidence="4" id="KW-1185">Reference proteome</keyword>
<feature type="chain" id="PRO_5046660853" description="DNA primase" evidence="2">
    <location>
        <begin position="24"/>
        <end position="61"/>
    </location>
</feature>
<comment type="caution">
    <text evidence="3">The sequence shown here is derived from an EMBL/GenBank/DDBJ whole genome shotgun (WGS) entry which is preliminary data.</text>
</comment>
<keyword evidence="2" id="KW-0732">Signal</keyword>
<name>A0ABS6JVQ2_9BACI</name>
<evidence type="ECO:0000256" key="1">
    <source>
        <dbReference type="SAM" id="MobiDB-lite"/>
    </source>
</evidence>
<dbReference type="Proteomes" id="UP000790580">
    <property type="component" value="Unassembled WGS sequence"/>
</dbReference>
<feature type="signal peptide" evidence="2">
    <location>
        <begin position="1"/>
        <end position="23"/>
    </location>
</feature>
<feature type="region of interest" description="Disordered" evidence="1">
    <location>
        <begin position="27"/>
        <end position="61"/>
    </location>
</feature>
<proteinExistence type="predicted"/>